<dbReference type="PANTHER" id="PTHR43047">
    <property type="entry name" value="TWO-COMPONENT HISTIDINE PROTEIN KINASE"/>
    <property type="match status" value="1"/>
</dbReference>
<dbReference type="OrthoDB" id="9815750at2"/>
<dbReference type="AlphaFoldDB" id="A0A559IKD9"/>
<dbReference type="PROSITE" id="PS50113">
    <property type="entry name" value="PAC"/>
    <property type="match status" value="4"/>
</dbReference>
<evidence type="ECO:0000256" key="6">
    <source>
        <dbReference type="ARBA" id="ARBA00022741"/>
    </source>
</evidence>
<gene>
    <name evidence="16" type="ORF">FPZ44_19675</name>
</gene>
<evidence type="ECO:0000256" key="9">
    <source>
        <dbReference type="ARBA" id="ARBA00023012"/>
    </source>
</evidence>
<feature type="domain" description="PAC" evidence="15">
    <location>
        <begin position="347"/>
        <end position="399"/>
    </location>
</feature>
<dbReference type="Gene3D" id="3.30.565.10">
    <property type="entry name" value="Histidine kinase-like ATPase, C-terminal domain"/>
    <property type="match status" value="1"/>
</dbReference>
<dbReference type="InterPro" id="IPR000014">
    <property type="entry name" value="PAS"/>
</dbReference>
<sequence>MTGQIDSAVFAYMFNQASNGLALLSPTNGTWISINPAYSDMLGYTPTEIMNATDKALTHPDDQDQCDVEHILVQIQNSVDKKYMIQKRYLHKAGHEVWASVTVSIFSNPESGLPMYLVQEAVDSSTHKTHLESEKSTDADHDCLYQSMSQAFRIANMGSWYWDLTNARLHFSQEARLIFDHVLQPTYLNEIPFSQFVHPDDYAHIEHCIHEAIVHGKSGDVVHRINLPGQVRKTVRAQWEVLKDEHGKPIQLIGMVQDITARVRTEQRLQESEKNYRRISEYALDFISRHAPDDEATFLYASPICRRMLGYEPEEMIGTTGTSYVHPHDADALRTYLSDIMQGQESEPVSFRFRRHDGTYMWFETTSQCIYDENGQVQELIAISRDITERKRLDLRLQEYKSLFEYNPSGIASLDLEGNLLSANHGQEMLTGYTQQELIECHFGPLVDPNDLEKTSYHFNLAKQGLPQMYEIGLKHRDGHRIDVNVINVPIILDNRIVGVYGITTDITERMRYIEQIEKLSNEHSLILNSVTEGIFGLDLDGRSMFINPSGAAMLGFTQEEWCGGDHLGWIEQIGSDNCYYPVNETPIQSALHKGISLQATEAVFWRKDGTSFLASYQVTPIFDKGERKGAVVTFHDVTNAKELLKAKEAAEQADRAKSEFLAVVSHELRTPMNGIIGMINLLSDTHLTEEQQMYTEIVKQSSDNLLHLLNEILDFSKIEAGKMDLHHEPVDMQSVIDTIMDLFRAKAAEKQLALTYSIANDFPLFLGDASRIRQVLLNLTSNAIKFTESGSISITLEMARGADDQDMLLICSIQDTGIGIDMDKQHLLFQSFTQLHPAINRKYGGTGLGLAICKKLVELMGGMITVSSEVGAGSTFTFSLPCAAAESQEWLNLR</sequence>
<dbReference type="InterPro" id="IPR036890">
    <property type="entry name" value="HATPase_C_sf"/>
</dbReference>
<feature type="domain" description="PAS" evidence="14">
    <location>
        <begin position="28"/>
        <end position="64"/>
    </location>
</feature>
<evidence type="ECO:0000256" key="7">
    <source>
        <dbReference type="ARBA" id="ARBA00022777"/>
    </source>
</evidence>
<feature type="domain" description="PAC" evidence="15">
    <location>
        <begin position="599"/>
        <end position="650"/>
    </location>
</feature>
<dbReference type="InterPro" id="IPR003661">
    <property type="entry name" value="HisK_dim/P_dom"/>
</dbReference>
<dbReference type="SUPFAM" id="SSF55874">
    <property type="entry name" value="ATPase domain of HSP90 chaperone/DNA topoisomerase II/histidine kinase"/>
    <property type="match status" value="1"/>
</dbReference>
<comment type="subunit">
    <text evidence="10">At low DSF concentrations, interacts with RpfF.</text>
</comment>
<keyword evidence="6" id="KW-0547">Nucleotide-binding</keyword>
<evidence type="ECO:0000256" key="5">
    <source>
        <dbReference type="ARBA" id="ARBA00022679"/>
    </source>
</evidence>
<keyword evidence="9" id="KW-0902">Two-component regulatory system</keyword>
<organism evidence="16 17">
    <name type="scientific">Paenibacillus agilis</name>
    <dbReference type="NCBI Taxonomy" id="3020863"/>
    <lineage>
        <taxon>Bacteria</taxon>
        <taxon>Bacillati</taxon>
        <taxon>Bacillota</taxon>
        <taxon>Bacilli</taxon>
        <taxon>Bacillales</taxon>
        <taxon>Paenibacillaceae</taxon>
        <taxon>Paenibacillus</taxon>
    </lineage>
</organism>
<keyword evidence="17" id="KW-1185">Reference proteome</keyword>
<evidence type="ECO:0000256" key="2">
    <source>
        <dbReference type="ARBA" id="ARBA00006402"/>
    </source>
</evidence>
<dbReference type="FunFam" id="1.10.287.130:FF:000002">
    <property type="entry name" value="Two-component osmosensing histidine kinase"/>
    <property type="match status" value="1"/>
</dbReference>
<keyword evidence="5" id="KW-0808">Transferase</keyword>
<dbReference type="CDD" id="cd00082">
    <property type="entry name" value="HisKA"/>
    <property type="match status" value="1"/>
</dbReference>
<dbReference type="Pfam" id="PF00512">
    <property type="entry name" value="HisKA"/>
    <property type="match status" value="1"/>
</dbReference>
<dbReference type="Pfam" id="PF00989">
    <property type="entry name" value="PAS"/>
    <property type="match status" value="1"/>
</dbReference>
<dbReference type="SUPFAM" id="SSF55785">
    <property type="entry name" value="PYP-like sensor domain (PAS domain)"/>
    <property type="match status" value="5"/>
</dbReference>
<dbReference type="Pfam" id="PF02518">
    <property type="entry name" value="HATPase_c"/>
    <property type="match status" value="1"/>
</dbReference>
<dbReference type="InterPro" id="IPR003594">
    <property type="entry name" value="HATPase_dom"/>
</dbReference>
<dbReference type="EMBL" id="VNJK01000003">
    <property type="protein sequence ID" value="TVX88129.1"/>
    <property type="molecule type" value="Genomic_DNA"/>
</dbReference>
<evidence type="ECO:0000259" key="13">
    <source>
        <dbReference type="PROSITE" id="PS50109"/>
    </source>
</evidence>
<dbReference type="RefSeq" id="WP_144993026.1">
    <property type="nucleotide sequence ID" value="NZ_VNJK01000003.1"/>
</dbReference>
<evidence type="ECO:0000313" key="16">
    <source>
        <dbReference type="EMBL" id="TVX88129.1"/>
    </source>
</evidence>
<evidence type="ECO:0000256" key="8">
    <source>
        <dbReference type="ARBA" id="ARBA00022840"/>
    </source>
</evidence>
<dbReference type="SMART" id="SM00387">
    <property type="entry name" value="HATPase_c"/>
    <property type="match status" value="1"/>
</dbReference>
<comment type="caution">
    <text evidence="16">The sequence shown here is derived from an EMBL/GenBank/DDBJ whole genome shotgun (WGS) entry which is preliminary data.</text>
</comment>
<evidence type="ECO:0000256" key="4">
    <source>
        <dbReference type="ARBA" id="ARBA00022553"/>
    </source>
</evidence>
<name>A0A559IKD9_9BACL</name>
<evidence type="ECO:0000256" key="11">
    <source>
        <dbReference type="ARBA" id="ARBA00068150"/>
    </source>
</evidence>
<comment type="similarity">
    <text evidence="2">In the N-terminal section; belongs to the phytochrome family.</text>
</comment>
<feature type="domain" description="Histidine kinase" evidence="13">
    <location>
        <begin position="664"/>
        <end position="885"/>
    </location>
</feature>
<dbReference type="InterPro" id="IPR005467">
    <property type="entry name" value="His_kinase_dom"/>
</dbReference>
<dbReference type="CDD" id="cd00130">
    <property type="entry name" value="PAS"/>
    <property type="match status" value="5"/>
</dbReference>
<dbReference type="SUPFAM" id="SSF47384">
    <property type="entry name" value="Homodimeric domain of signal transducing histidine kinase"/>
    <property type="match status" value="1"/>
</dbReference>
<reference evidence="16 17" key="1">
    <citation type="submission" date="2019-07" db="EMBL/GenBank/DDBJ databases">
        <authorList>
            <person name="Kim J."/>
        </authorList>
    </citation>
    <scope>NUCLEOTIDE SEQUENCE [LARGE SCALE GENOMIC DNA]</scope>
    <source>
        <strain evidence="16 17">N4</strain>
    </source>
</reference>
<dbReference type="CDD" id="cd16922">
    <property type="entry name" value="HATPase_EvgS-ArcB-TorS-like"/>
    <property type="match status" value="1"/>
</dbReference>
<keyword evidence="4" id="KW-0597">Phosphoprotein</keyword>
<feature type="domain" description="PAC" evidence="15">
    <location>
        <begin position="468"/>
        <end position="519"/>
    </location>
</feature>
<dbReference type="InterPro" id="IPR013655">
    <property type="entry name" value="PAS_fold_3"/>
</dbReference>
<dbReference type="Gene3D" id="1.10.287.130">
    <property type="match status" value="1"/>
</dbReference>
<dbReference type="EC" id="2.7.13.3" evidence="3"/>
<accession>A0A559IKD9</accession>
<evidence type="ECO:0000313" key="17">
    <source>
        <dbReference type="Proteomes" id="UP000318102"/>
    </source>
</evidence>
<protein>
    <recommendedName>
        <fullName evidence="12">Circadian input-output histidine kinase CikA</fullName>
        <ecNumber evidence="3">2.7.13.3</ecNumber>
    </recommendedName>
    <alternativeName>
        <fullName evidence="11">Sensory/regulatory protein RpfC</fullName>
    </alternativeName>
</protein>
<dbReference type="Proteomes" id="UP000318102">
    <property type="component" value="Unassembled WGS sequence"/>
</dbReference>
<dbReference type="GO" id="GO:0000155">
    <property type="term" value="F:phosphorelay sensor kinase activity"/>
    <property type="evidence" value="ECO:0007669"/>
    <property type="project" value="InterPro"/>
</dbReference>
<dbReference type="Pfam" id="PF08447">
    <property type="entry name" value="PAS_3"/>
    <property type="match status" value="3"/>
</dbReference>
<dbReference type="GO" id="GO:0005886">
    <property type="term" value="C:plasma membrane"/>
    <property type="evidence" value="ECO:0007669"/>
    <property type="project" value="TreeGrafter"/>
</dbReference>
<feature type="domain" description="PAS" evidence="14">
    <location>
        <begin position="396"/>
        <end position="453"/>
    </location>
</feature>
<dbReference type="GO" id="GO:0009927">
    <property type="term" value="F:histidine phosphotransfer kinase activity"/>
    <property type="evidence" value="ECO:0007669"/>
    <property type="project" value="TreeGrafter"/>
</dbReference>
<keyword evidence="7" id="KW-0418">Kinase</keyword>
<comment type="catalytic activity">
    <reaction evidence="1">
        <text>ATP + protein L-histidine = ADP + protein N-phospho-L-histidine.</text>
        <dbReference type="EC" id="2.7.13.3"/>
    </reaction>
</comment>
<dbReference type="Gene3D" id="2.10.70.100">
    <property type="match status" value="1"/>
</dbReference>
<dbReference type="FunFam" id="3.30.565.10:FF:000010">
    <property type="entry name" value="Sensor histidine kinase RcsC"/>
    <property type="match status" value="1"/>
</dbReference>
<keyword evidence="8" id="KW-0067">ATP-binding</keyword>
<proteinExistence type="inferred from homology"/>
<dbReference type="PROSITE" id="PS50109">
    <property type="entry name" value="HIS_KIN"/>
    <property type="match status" value="1"/>
</dbReference>
<feature type="domain" description="PAS" evidence="14">
    <location>
        <begin position="520"/>
        <end position="561"/>
    </location>
</feature>
<evidence type="ECO:0000256" key="12">
    <source>
        <dbReference type="ARBA" id="ARBA00074306"/>
    </source>
</evidence>
<dbReference type="NCBIfam" id="TIGR00229">
    <property type="entry name" value="sensory_box"/>
    <property type="match status" value="4"/>
</dbReference>
<evidence type="ECO:0000256" key="10">
    <source>
        <dbReference type="ARBA" id="ARBA00064003"/>
    </source>
</evidence>
<dbReference type="InterPro" id="IPR036097">
    <property type="entry name" value="HisK_dim/P_sf"/>
</dbReference>
<dbReference type="InterPro" id="IPR000700">
    <property type="entry name" value="PAS-assoc_C"/>
</dbReference>
<evidence type="ECO:0000259" key="14">
    <source>
        <dbReference type="PROSITE" id="PS50112"/>
    </source>
</evidence>
<dbReference type="InterPro" id="IPR004358">
    <property type="entry name" value="Sig_transdc_His_kin-like_C"/>
</dbReference>
<dbReference type="PROSITE" id="PS50112">
    <property type="entry name" value="PAS"/>
    <property type="match status" value="4"/>
</dbReference>
<dbReference type="PANTHER" id="PTHR43047:SF72">
    <property type="entry name" value="OSMOSENSING HISTIDINE PROTEIN KINASE SLN1"/>
    <property type="match status" value="1"/>
</dbReference>
<dbReference type="GO" id="GO:0005524">
    <property type="term" value="F:ATP binding"/>
    <property type="evidence" value="ECO:0007669"/>
    <property type="project" value="UniProtKB-KW"/>
</dbReference>
<dbReference type="SMART" id="SM00086">
    <property type="entry name" value="PAC"/>
    <property type="match status" value="5"/>
</dbReference>
<dbReference type="SMART" id="SM00388">
    <property type="entry name" value="HisKA"/>
    <property type="match status" value="1"/>
</dbReference>
<dbReference type="InterPro" id="IPR035965">
    <property type="entry name" value="PAS-like_dom_sf"/>
</dbReference>
<dbReference type="GO" id="GO:0006355">
    <property type="term" value="P:regulation of DNA-templated transcription"/>
    <property type="evidence" value="ECO:0007669"/>
    <property type="project" value="InterPro"/>
</dbReference>
<evidence type="ECO:0000256" key="3">
    <source>
        <dbReference type="ARBA" id="ARBA00012438"/>
    </source>
</evidence>
<dbReference type="InterPro" id="IPR001610">
    <property type="entry name" value="PAC"/>
</dbReference>
<dbReference type="PRINTS" id="PR00344">
    <property type="entry name" value="BCTRLSENSOR"/>
</dbReference>
<feature type="domain" description="PAS" evidence="14">
    <location>
        <begin position="293"/>
        <end position="344"/>
    </location>
</feature>
<evidence type="ECO:0000256" key="1">
    <source>
        <dbReference type="ARBA" id="ARBA00000085"/>
    </source>
</evidence>
<feature type="domain" description="PAC" evidence="15">
    <location>
        <begin position="215"/>
        <end position="271"/>
    </location>
</feature>
<dbReference type="InterPro" id="IPR013767">
    <property type="entry name" value="PAS_fold"/>
</dbReference>
<evidence type="ECO:0000259" key="15">
    <source>
        <dbReference type="PROSITE" id="PS50113"/>
    </source>
</evidence>
<dbReference type="SMART" id="SM00091">
    <property type="entry name" value="PAS"/>
    <property type="match status" value="5"/>
</dbReference>
<dbReference type="Pfam" id="PF13426">
    <property type="entry name" value="PAS_9"/>
    <property type="match status" value="1"/>
</dbReference>
<dbReference type="Gene3D" id="3.30.450.20">
    <property type="entry name" value="PAS domain"/>
    <property type="match status" value="5"/>
</dbReference>